<evidence type="ECO:0000256" key="1">
    <source>
        <dbReference type="ARBA" id="ARBA00009776"/>
    </source>
</evidence>
<evidence type="ECO:0000256" key="2">
    <source>
        <dbReference type="ARBA" id="ARBA00012980"/>
    </source>
</evidence>
<dbReference type="GO" id="GO:0004798">
    <property type="term" value="F:dTMP kinase activity"/>
    <property type="evidence" value="ECO:0007669"/>
    <property type="project" value="UniProtKB-UniRule"/>
</dbReference>
<accession>A0A8J4EEL1</accession>
<evidence type="ECO:0000256" key="8">
    <source>
        <dbReference type="ARBA" id="ARBA00022840"/>
    </source>
</evidence>
<dbReference type="AlphaFoldDB" id="A0A8J4EEL1"/>
<dbReference type="EC" id="2.7.4.9" evidence="2 10"/>
<dbReference type="GO" id="GO:0006227">
    <property type="term" value="P:dUDP biosynthetic process"/>
    <property type="evidence" value="ECO:0007669"/>
    <property type="project" value="TreeGrafter"/>
</dbReference>
<evidence type="ECO:0000256" key="10">
    <source>
        <dbReference type="HAMAP-Rule" id="MF_00165"/>
    </source>
</evidence>
<dbReference type="GO" id="GO:0005524">
    <property type="term" value="F:ATP binding"/>
    <property type="evidence" value="ECO:0007669"/>
    <property type="project" value="UniProtKB-UniRule"/>
</dbReference>
<dbReference type="GO" id="GO:0006235">
    <property type="term" value="P:dTTP biosynthetic process"/>
    <property type="evidence" value="ECO:0007669"/>
    <property type="project" value="UniProtKB-UniRule"/>
</dbReference>
<sequence>MSIRRYPFVVVEGLDGAGKTTVRKGLFRIWSDLFGVTPLCVLTTNFVAVEHIQTLVDGKYRPTPDNREEYLAALGADKAATLHRLVAPSVAVRPVIADRWLLSEIAFFAVKHGADAVEVHDRLGKMIGSAPDVTLVLSVSPQDSVERVGRRSGDSARVDWDVLEIQDRVRSVYDAVIAKPDDFPYCGDVVAIDAARKPAEVLHDAWRALAERGVMPC</sequence>
<dbReference type="SUPFAM" id="SSF52540">
    <property type="entry name" value="P-loop containing nucleoside triphosphate hydrolases"/>
    <property type="match status" value="1"/>
</dbReference>
<dbReference type="InterPro" id="IPR039430">
    <property type="entry name" value="Thymidylate_kin-like_dom"/>
</dbReference>
<keyword evidence="4 10" id="KW-0808">Transferase</keyword>
<feature type="domain" description="Thymidylate kinase-like" evidence="11">
    <location>
        <begin position="11"/>
        <end position="179"/>
    </location>
</feature>
<evidence type="ECO:0000256" key="7">
    <source>
        <dbReference type="ARBA" id="ARBA00022777"/>
    </source>
</evidence>
<dbReference type="PANTHER" id="PTHR10344:SF4">
    <property type="entry name" value="UMP-CMP KINASE 2, MITOCHONDRIAL"/>
    <property type="match status" value="1"/>
</dbReference>
<dbReference type="Proteomes" id="UP000635606">
    <property type="component" value="Unassembled WGS sequence"/>
</dbReference>
<protein>
    <recommendedName>
        <fullName evidence="3 10">Thymidylate kinase</fullName>
        <ecNumber evidence="2 10">2.7.4.9</ecNumber>
    </recommendedName>
    <alternativeName>
        <fullName evidence="10">dTMP kinase</fullName>
    </alternativeName>
</protein>
<evidence type="ECO:0000256" key="5">
    <source>
        <dbReference type="ARBA" id="ARBA00022727"/>
    </source>
</evidence>
<dbReference type="GO" id="GO:0005737">
    <property type="term" value="C:cytoplasm"/>
    <property type="evidence" value="ECO:0007669"/>
    <property type="project" value="TreeGrafter"/>
</dbReference>
<keyword evidence="6 10" id="KW-0547">Nucleotide-binding</keyword>
<dbReference type="PANTHER" id="PTHR10344">
    <property type="entry name" value="THYMIDYLATE KINASE"/>
    <property type="match status" value="1"/>
</dbReference>
<evidence type="ECO:0000313" key="13">
    <source>
        <dbReference type="Proteomes" id="UP000635606"/>
    </source>
</evidence>
<dbReference type="HAMAP" id="MF_00165">
    <property type="entry name" value="Thymidylate_kinase"/>
    <property type="match status" value="1"/>
</dbReference>
<evidence type="ECO:0000256" key="6">
    <source>
        <dbReference type="ARBA" id="ARBA00022741"/>
    </source>
</evidence>
<gene>
    <name evidence="12" type="primary">tmk_1</name>
    <name evidence="10" type="synonym">tmk</name>
    <name evidence="12" type="ORF">Voc01_076020</name>
</gene>
<dbReference type="Pfam" id="PF02223">
    <property type="entry name" value="Thymidylate_kin"/>
    <property type="match status" value="1"/>
</dbReference>
<comment type="caution">
    <text evidence="12">The sequence shown here is derived from an EMBL/GenBank/DDBJ whole genome shotgun (WGS) entry which is preliminary data.</text>
</comment>
<evidence type="ECO:0000256" key="3">
    <source>
        <dbReference type="ARBA" id="ARBA00017144"/>
    </source>
</evidence>
<keyword evidence="7 10" id="KW-0418">Kinase</keyword>
<keyword evidence="8 10" id="KW-0067">ATP-binding</keyword>
<evidence type="ECO:0000256" key="4">
    <source>
        <dbReference type="ARBA" id="ARBA00022679"/>
    </source>
</evidence>
<keyword evidence="13" id="KW-1185">Reference proteome</keyword>
<dbReference type="InterPro" id="IPR027417">
    <property type="entry name" value="P-loop_NTPase"/>
</dbReference>
<dbReference type="RefSeq" id="WP_203932538.1">
    <property type="nucleotide sequence ID" value="NZ_BOPH01000104.1"/>
</dbReference>
<organism evidence="12 13">
    <name type="scientific">Virgisporangium ochraceum</name>
    <dbReference type="NCBI Taxonomy" id="65505"/>
    <lineage>
        <taxon>Bacteria</taxon>
        <taxon>Bacillati</taxon>
        <taxon>Actinomycetota</taxon>
        <taxon>Actinomycetes</taxon>
        <taxon>Micromonosporales</taxon>
        <taxon>Micromonosporaceae</taxon>
        <taxon>Virgisporangium</taxon>
    </lineage>
</organism>
<comment type="catalytic activity">
    <reaction evidence="9 10">
        <text>dTMP + ATP = dTDP + ADP</text>
        <dbReference type="Rhea" id="RHEA:13517"/>
        <dbReference type="ChEBI" id="CHEBI:30616"/>
        <dbReference type="ChEBI" id="CHEBI:58369"/>
        <dbReference type="ChEBI" id="CHEBI:63528"/>
        <dbReference type="ChEBI" id="CHEBI:456216"/>
        <dbReference type="EC" id="2.7.4.9"/>
    </reaction>
</comment>
<comment type="similarity">
    <text evidence="1 10">Belongs to the thymidylate kinase family.</text>
</comment>
<feature type="binding site" evidence="10">
    <location>
        <begin position="13"/>
        <end position="20"/>
    </location>
    <ligand>
        <name>ATP</name>
        <dbReference type="ChEBI" id="CHEBI:30616"/>
    </ligand>
</feature>
<comment type="function">
    <text evidence="10">Phosphorylation of dTMP to form dTDP in both de novo and salvage pathways of dTTP synthesis.</text>
</comment>
<dbReference type="EMBL" id="BOPH01000104">
    <property type="protein sequence ID" value="GIJ72685.1"/>
    <property type="molecule type" value="Genomic_DNA"/>
</dbReference>
<dbReference type="GO" id="GO:0006233">
    <property type="term" value="P:dTDP biosynthetic process"/>
    <property type="evidence" value="ECO:0007669"/>
    <property type="project" value="InterPro"/>
</dbReference>
<dbReference type="InterPro" id="IPR018094">
    <property type="entry name" value="Thymidylate_kinase"/>
</dbReference>
<dbReference type="Gene3D" id="3.40.50.300">
    <property type="entry name" value="P-loop containing nucleotide triphosphate hydrolases"/>
    <property type="match status" value="1"/>
</dbReference>
<evidence type="ECO:0000313" key="12">
    <source>
        <dbReference type="EMBL" id="GIJ72685.1"/>
    </source>
</evidence>
<proteinExistence type="inferred from homology"/>
<reference evidence="12" key="1">
    <citation type="submission" date="2021-01" db="EMBL/GenBank/DDBJ databases">
        <title>Whole genome shotgun sequence of Virgisporangium ochraceum NBRC 16418.</title>
        <authorList>
            <person name="Komaki H."/>
            <person name="Tamura T."/>
        </authorList>
    </citation>
    <scope>NUCLEOTIDE SEQUENCE</scope>
    <source>
        <strain evidence="12">NBRC 16418</strain>
    </source>
</reference>
<keyword evidence="5 10" id="KW-0545">Nucleotide biosynthesis</keyword>
<dbReference type="CDD" id="cd01672">
    <property type="entry name" value="TMPK"/>
    <property type="match status" value="1"/>
</dbReference>
<evidence type="ECO:0000256" key="9">
    <source>
        <dbReference type="ARBA" id="ARBA00048743"/>
    </source>
</evidence>
<name>A0A8J4EEL1_9ACTN</name>
<dbReference type="GO" id="GO:0004550">
    <property type="term" value="F:nucleoside diphosphate kinase activity"/>
    <property type="evidence" value="ECO:0007669"/>
    <property type="project" value="TreeGrafter"/>
</dbReference>
<evidence type="ECO:0000259" key="11">
    <source>
        <dbReference type="Pfam" id="PF02223"/>
    </source>
</evidence>